<dbReference type="EMBL" id="HE575323">
    <property type="protein sequence ID" value="CCC93926.1"/>
    <property type="molecule type" value="Genomic_DNA"/>
</dbReference>
<reference evidence="2" key="1">
    <citation type="journal article" date="2012" name="Proc. Natl. Acad. Sci. U.S.A.">
        <title>Antigenic diversity is generated by distinct evolutionary mechanisms in African trypanosome species.</title>
        <authorList>
            <person name="Jackson A.P."/>
            <person name="Berry A."/>
            <person name="Aslett M."/>
            <person name="Allison H.C."/>
            <person name="Burton P."/>
            <person name="Vavrova-Anderson J."/>
            <person name="Brown R."/>
            <person name="Browne H."/>
            <person name="Corton N."/>
            <person name="Hauser H."/>
            <person name="Gamble J."/>
            <person name="Gilderthorp R."/>
            <person name="Marcello L."/>
            <person name="McQuillan J."/>
            <person name="Otto T.D."/>
            <person name="Quail M.A."/>
            <person name="Sanders M.J."/>
            <person name="van Tonder A."/>
            <person name="Ginger M.L."/>
            <person name="Field M.C."/>
            <person name="Barry J.D."/>
            <person name="Hertz-Fowler C."/>
            <person name="Berriman M."/>
        </authorList>
    </citation>
    <scope>NUCLEOTIDE SEQUENCE</scope>
    <source>
        <strain evidence="2">IL3000</strain>
    </source>
</reference>
<sequence length="872" mass="97851">MDSLLEKCLFKREWAGACVNDVIDLVGSGKAHFTSSGPFASLVVKESHQGDVEGLPIAARTLLLNTHTNEIVVRGVNKFFDIEEVEQGLPLRDVYLGKLANVWLQRKMAGFVVTLFSLDGNSIGIASKHVVEGPHVDIARCVLEKLLSADQRGSFARDLFNMKAAVSCECISLADDAGHPVCEQGNFDEKLFIFSIHKRDSVQEVCLPLDAMRAIAVKWGIPLVPCWRCNNHKELEAWLDDRHRWEGRDPDGEPVAEGYVVVFEVPVRHVNSSVQITLPFTAVLVRLKAKTLRYRALRSLRSIALGESLARPLLLHEILVLWMERVTHCGCFRQAIKDQGVHRICTQFEAYIREHGNKRQRGGKLSVKQAFDDLLKYTEREVRAKWCAPLDVICLCGLPGVGKSTLSRTIADEGAQGHSAFRYVMHLCRDEIAKDVAKTCGIDHCSSKHKQRRLRTLVHQSMQYALDRLISLSHLLEGPGLLILDACNARPDTRRRWRQLLPNELKSFRLVHLTCADKSVLVSRVVERQDHPLLKDVSEAQAALYTVGKTFVAPLPSEPCIRLDTTESSAEELARSLLSLYTKEAMGGAAHHRRASIYGHREAEEGLRKLHESLAASIVGCCDDGVAALGREQIVKRNEASRKLIVVRLSLSYNELYEIVVVRIRSALDQCALPVVTWWGRLKKVFGFDTEKRPCVVEKGHTNWLRGWLFSGRDATETLSDGEWYHAIKERYDCRPSLPHVTLFYGSERSSPVVDVPHPGSAVDVILDSVLLDPFAMCLAVTVVRGGCRYEVQLPPGDPIPLHVTVGHARRVKPSYAGQMFSLFEQREIHNSELKEMQLNSSIKKSRSKFFNFVKVRFDTPVVVGGEVDFLQ</sequence>
<feature type="domain" description="T4 RNA ligase 1-like N-terminal" evidence="1">
    <location>
        <begin position="59"/>
        <end position="264"/>
    </location>
</feature>
<dbReference type="GO" id="GO:0006388">
    <property type="term" value="P:tRNA splicing, via endonucleolytic cleavage and ligation"/>
    <property type="evidence" value="ECO:0007669"/>
    <property type="project" value="TreeGrafter"/>
</dbReference>
<dbReference type="InterPro" id="IPR019039">
    <property type="entry name" value="T4-Rnl1-like_N"/>
</dbReference>
<dbReference type="Pfam" id="PF09511">
    <property type="entry name" value="RNA_lig_T4_1"/>
    <property type="match status" value="1"/>
</dbReference>
<accession>G0UX09</accession>
<dbReference type="PANTHER" id="PTHR32004:SF1">
    <property type="entry name" value="TRNA LIGASE"/>
    <property type="match status" value="1"/>
</dbReference>
<evidence type="ECO:0000313" key="2">
    <source>
        <dbReference type="EMBL" id="CCC93926.1"/>
    </source>
</evidence>
<dbReference type="SUPFAM" id="SSF52540">
    <property type="entry name" value="P-loop containing nucleoside triphosphate hydrolases"/>
    <property type="match status" value="1"/>
</dbReference>
<dbReference type="PANTHER" id="PTHR32004">
    <property type="entry name" value="TRNA LIGASE"/>
    <property type="match status" value="1"/>
</dbReference>
<dbReference type="Pfam" id="PF13238">
    <property type="entry name" value="AAA_18"/>
    <property type="match status" value="1"/>
</dbReference>
<gene>
    <name evidence="2" type="ORF">TCIL3000_10_6990</name>
</gene>
<dbReference type="GO" id="GO:0005634">
    <property type="term" value="C:nucleus"/>
    <property type="evidence" value="ECO:0007669"/>
    <property type="project" value="TreeGrafter"/>
</dbReference>
<proteinExistence type="predicted"/>
<dbReference type="AlphaFoldDB" id="G0UX09"/>
<name>G0UX09_TRYCI</name>
<dbReference type="Gene3D" id="3.40.50.300">
    <property type="entry name" value="P-loop containing nucleotide triphosphate hydrolases"/>
    <property type="match status" value="1"/>
</dbReference>
<dbReference type="VEuPathDB" id="TriTrypDB:TcIL3000_10_6990"/>
<evidence type="ECO:0000259" key="1">
    <source>
        <dbReference type="Pfam" id="PF09511"/>
    </source>
</evidence>
<dbReference type="InterPro" id="IPR027417">
    <property type="entry name" value="P-loop_NTPase"/>
</dbReference>
<protein>
    <recommendedName>
        <fullName evidence="1">T4 RNA ligase 1-like N-terminal domain-containing protein</fullName>
    </recommendedName>
</protein>
<organism evidence="2">
    <name type="scientific">Trypanosoma congolense (strain IL3000)</name>
    <dbReference type="NCBI Taxonomy" id="1068625"/>
    <lineage>
        <taxon>Eukaryota</taxon>
        <taxon>Discoba</taxon>
        <taxon>Euglenozoa</taxon>
        <taxon>Kinetoplastea</taxon>
        <taxon>Metakinetoplastina</taxon>
        <taxon>Trypanosomatida</taxon>
        <taxon>Trypanosomatidae</taxon>
        <taxon>Trypanosoma</taxon>
        <taxon>Nannomonas</taxon>
    </lineage>
</organism>